<dbReference type="AlphaFoldDB" id="A6F069"/>
<protein>
    <submittedName>
        <fullName evidence="2">Protein containing tetratricopeptide repeats</fullName>
    </submittedName>
</protein>
<dbReference type="SUPFAM" id="SSF48452">
    <property type="entry name" value="TPR-like"/>
    <property type="match status" value="1"/>
</dbReference>
<dbReference type="EMBL" id="ABCP01000012">
    <property type="protein sequence ID" value="EDM47801.1"/>
    <property type="molecule type" value="Genomic_DNA"/>
</dbReference>
<evidence type="ECO:0000313" key="3">
    <source>
        <dbReference type="Proteomes" id="UP000005856"/>
    </source>
</evidence>
<name>A6F069_9GAMM</name>
<dbReference type="eggNOG" id="COG4942">
    <property type="taxonomic scope" value="Bacteria"/>
</dbReference>
<evidence type="ECO:0000256" key="1">
    <source>
        <dbReference type="SAM" id="MobiDB-lite"/>
    </source>
</evidence>
<reference evidence="2 3" key="1">
    <citation type="submission" date="2007-06" db="EMBL/GenBank/DDBJ databases">
        <authorList>
            <person name="Green D."/>
            <person name="Ferriera S."/>
            <person name="Johnson J."/>
            <person name="Kravitz S."/>
            <person name="Beeson K."/>
            <person name="Sutton G."/>
            <person name="Rogers Y.-H."/>
            <person name="Friedman R."/>
            <person name="Frazier M."/>
            <person name="Venter J.C."/>
        </authorList>
    </citation>
    <scope>NUCLEOTIDE SEQUENCE [LARGE SCALE GENOMIC DNA]</scope>
    <source>
        <strain evidence="2 3">DG893</strain>
    </source>
</reference>
<feature type="region of interest" description="Disordered" evidence="1">
    <location>
        <begin position="374"/>
        <end position="398"/>
    </location>
</feature>
<evidence type="ECO:0000313" key="2">
    <source>
        <dbReference type="EMBL" id="EDM47801.1"/>
    </source>
</evidence>
<dbReference type="Proteomes" id="UP000005856">
    <property type="component" value="Unassembled WGS sequence"/>
</dbReference>
<sequence length="679" mass="75288">MIEWLNRITAGTPAGLALTGALAALLHGPVAVGDELPQRANDPAYGVALYEYYQGNAFEALTRLNVAAAEGGIDGHGDHPALVEGGLLLSYGMTQEAGALFRALLDEDAAVAPGTRNQAWFYLGKVFYLEQDPAAARDALERVDDELLQDESDELYHEWLYLRGQLALAGTAPANGESVDELIDALPESSPWRAYLQYNQAVGRLAEGQTETAMADLASLDDLVDELIREQPEVEPPLANEMSALRERVKLSMGRLHLSKGDFAGAMASLEQIALDGVFSDEALFDYAVAASREGKAGLALQALNTLQQRPLFTPWLQQVPYARGFLFEQMGRQQQALQAYREAASHYQSLNTRLSNEREQLTEAQLVDALRFGREGDSPGQAGSMDPALARPEPGAPTVLTDAYGRVKVRPEDYSLAGLLATERFQLSLRDLHELYRLQDSLGQWQKQLESFDIMLATRAQQREQRIRETRDALEALNADQWLARQAEYRSAIEDALAREDLRFFMTQEQHELADRLAQVEQTLSQLPNDESTRQQRETFQRMKAYFNWRLADDYAVNRWAAEKQLRELDQAMDVFVDQRALIEQEMASGGENQALAARVAARQAALQRLQGEVNKALSAARTELLTLVDAELLQQSQEVQGYLRATRHAAARLADTLFLGRNGATVSPAPEAGGDRD</sequence>
<proteinExistence type="predicted"/>
<organism evidence="2 3">
    <name type="scientific">Marinobacter algicola DG893</name>
    <dbReference type="NCBI Taxonomy" id="443152"/>
    <lineage>
        <taxon>Bacteria</taxon>
        <taxon>Pseudomonadati</taxon>
        <taxon>Pseudomonadota</taxon>
        <taxon>Gammaproteobacteria</taxon>
        <taxon>Pseudomonadales</taxon>
        <taxon>Marinobacteraceae</taxon>
        <taxon>Marinobacter</taxon>
    </lineage>
</organism>
<accession>A6F069</accession>
<dbReference type="RefSeq" id="WP_007153665.1">
    <property type="nucleotide sequence ID" value="NZ_ABCP01000012.1"/>
</dbReference>
<keyword evidence="3" id="KW-1185">Reference proteome</keyword>
<dbReference type="STRING" id="443152.MDG893_05324"/>
<comment type="caution">
    <text evidence="2">The sequence shown here is derived from an EMBL/GenBank/DDBJ whole genome shotgun (WGS) entry which is preliminary data.</text>
</comment>
<gene>
    <name evidence="2" type="ORF">MDG893_05324</name>
</gene>
<dbReference type="Gene3D" id="1.25.40.10">
    <property type="entry name" value="Tetratricopeptide repeat domain"/>
    <property type="match status" value="2"/>
</dbReference>
<dbReference type="InterPro" id="IPR011990">
    <property type="entry name" value="TPR-like_helical_dom_sf"/>
</dbReference>